<name>A0A518A9I2_9PLAN</name>
<dbReference type="GO" id="GO:0048039">
    <property type="term" value="F:ubiquinone binding"/>
    <property type="evidence" value="ECO:0007669"/>
    <property type="project" value="TreeGrafter"/>
</dbReference>
<gene>
    <name evidence="4" type="primary">nuoM</name>
    <name evidence="4" type="ORF">Enr10x_38390</name>
</gene>
<comment type="subcellular location">
    <subcellularLocation>
        <location evidence="1">Endomembrane system</location>
        <topology evidence="1">Multi-pass membrane protein</topology>
    </subcellularLocation>
    <subcellularLocation>
        <location evidence="2">Membrane</location>
        <topology evidence="2">Multi-pass membrane protein</topology>
    </subcellularLocation>
</comment>
<dbReference type="GO" id="GO:0003954">
    <property type="term" value="F:NADH dehydrogenase activity"/>
    <property type="evidence" value="ECO:0007669"/>
    <property type="project" value="TreeGrafter"/>
</dbReference>
<evidence type="ECO:0000313" key="4">
    <source>
        <dbReference type="EMBL" id="QDT28495.1"/>
    </source>
</evidence>
<dbReference type="GO" id="GO:0016020">
    <property type="term" value="C:membrane"/>
    <property type="evidence" value="ECO:0007669"/>
    <property type="project" value="UniProtKB-SubCell"/>
</dbReference>
<dbReference type="PANTHER" id="PTHR43507">
    <property type="entry name" value="NADH-UBIQUINONE OXIDOREDUCTASE CHAIN 4"/>
    <property type="match status" value="1"/>
</dbReference>
<dbReference type="GO" id="GO:0042773">
    <property type="term" value="P:ATP synthesis coupled electron transport"/>
    <property type="evidence" value="ECO:0007669"/>
    <property type="project" value="InterPro"/>
</dbReference>
<evidence type="ECO:0000256" key="2">
    <source>
        <dbReference type="RuleBase" id="RU000320"/>
    </source>
</evidence>
<dbReference type="EMBL" id="CP037421">
    <property type="protein sequence ID" value="QDT28495.1"/>
    <property type="molecule type" value="Genomic_DNA"/>
</dbReference>
<feature type="domain" description="NADH:quinone oxidoreductase/Mrp antiporter transmembrane" evidence="3">
    <location>
        <begin position="181"/>
        <end position="393"/>
    </location>
</feature>
<dbReference type="EC" id="1.6.5.11" evidence="4"/>
<keyword evidence="2" id="KW-0812">Transmembrane</keyword>
<dbReference type="GO" id="GO:0008137">
    <property type="term" value="F:NADH dehydrogenase (ubiquinone) activity"/>
    <property type="evidence" value="ECO:0007669"/>
    <property type="project" value="InterPro"/>
</dbReference>
<organism evidence="4 5">
    <name type="scientific">Gimesia panareensis</name>
    <dbReference type="NCBI Taxonomy" id="2527978"/>
    <lineage>
        <taxon>Bacteria</taxon>
        <taxon>Pseudomonadati</taxon>
        <taxon>Planctomycetota</taxon>
        <taxon>Planctomycetia</taxon>
        <taxon>Planctomycetales</taxon>
        <taxon>Planctomycetaceae</taxon>
        <taxon>Gimesia</taxon>
    </lineage>
</organism>
<dbReference type="GO" id="GO:0012505">
    <property type="term" value="C:endomembrane system"/>
    <property type="evidence" value="ECO:0007669"/>
    <property type="project" value="UniProtKB-SubCell"/>
</dbReference>
<sequence>MLPELHLPWMEISVLITLLGSIWLKFTPDRDRAYQRCLRICTLTLLVTICGWIDFISLKSFEASEPFSLFSQLFNKKLFVVDDLSAPLLPLAALLYLLTVLSTLKTKGHSFSFSNTLISEAILLSTLSSKETWIIILLLSAATIPPLLEFRSNKRSSRVYVLHMGLFIILLVAGGLLSSFKDHNDTISLIAGALLTTAALLRNGIIPLHCWMTDLFEKITFGTALLFVTPMTGAYAILRLVFPIAPDWALQGIAIVSLITAVYAAGMALVQQEARRFFCYLFLSHSSLVLVGLEMATPLGLTGGLCVWISVGISLAGFALTLRSVEARTGRISLKTYHGLYEHTPTLAGLFLVTGLASIGFPGTLGFIGTELLIEGVIEVYPLVGTAVVIATALNSIAILQVYFRVFTGTHHAASISLRARIPEHVAILILVALVIGGGLFPQPGVISRNHAANQLIQLRDEAFQKRKSSADSRISVNKNQMNQSIIP</sequence>
<dbReference type="PANTHER" id="PTHR43507:SF1">
    <property type="entry name" value="NADH-UBIQUINONE OXIDOREDUCTASE CHAIN 4"/>
    <property type="match status" value="1"/>
</dbReference>
<dbReference type="InterPro" id="IPR001750">
    <property type="entry name" value="ND/Mrp_TM"/>
</dbReference>
<keyword evidence="4" id="KW-0560">Oxidoreductase</keyword>
<dbReference type="Proteomes" id="UP000315647">
    <property type="component" value="Chromosome"/>
</dbReference>
<evidence type="ECO:0000256" key="1">
    <source>
        <dbReference type="ARBA" id="ARBA00004127"/>
    </source>
</evidence>
<dbReference type="Pfam" id="PF00361">
    <property type="entry name" value="Proton_antipo_M"/>
    <property type="match status" value="1"/>
</dbReference>
<accession>A0A518A9I2</accession>
<evidence type="ECO:0000259" key="3">
    <source>
        <dbReference type="Pfam" id="PF00361"/>
    </source>
</evidence>
<accession>A0A517QA94</accession>
<dbReference type="GO" id="GO:0015990">
    <property type="term" value="P:electron transport coupled proton transport"/>
    <property type="evidence" value="ECO:0007669"/>
    <property type="project" value="TreeGrafter"/>
</dbReference>
<reference evidence="4 5" key="1">
    <citation type="submission" date="2019-03" db="EMBL/GenBank/DDBJ databases">
        <title>Deep-cultivation of Planctomycetes and their phenomic and genomic characterization uncovers novel biology.</title>
        <authorList>
            <person name="Wiegand S."/>
            <person name="Jogler M."/>
            <person name="Boedeker C."/>
            <person name="Pinto D."/>
            <person name="Vollmers J."/>
            <person name="Rivas-Marin E."/>
            <person name="Kohn T."/>
            <person name="Peeters S.H."/>
            <person name="Heuer A."/>
            <person name="Rast P."/>
            <person name="Oberbeckmann S."/>
            <person name="Bunk B."/>
            <person name="Jeske O."/>
            <person name="Meyerdierks A."/>
            <person name="Storesund J.E."/>
            <person name="Kallscheuer N."/>
            <person name="Luecker S."/>
            <person name="Lage O.M."/>
            <person name="Pohl T."/>
            <person name="Merkel B.J."/>
            <person name="Hornburger P."/>
            <person name="Mueller R.-W."/>
            <person name="Bruemmer F."/>
            <person name="Labrenz M."/>
            <person name="Spormann A.M."/>
            <person name="Op den Camp H."/>
            <person name="Overmann J."/>
            <person name="Amann R."/>
            <person name="Jetten M.S.M."/>
            <person name="Mascher T."/>
            <person name="Medema M.H."/>
            <person name="Devos D.P."/>
            <person name="Kaster A.-K."/>
            <person name="Ovreas L."/>
            <person name="Rohde M."/>
            <person name="Galperin M.Y."/>
            <person name="Jogler C."/>
        </authorList>
    </citation>
    <scope>NUCLEOTIDE SEQUENCE [LARGE SCALE GENOMIC DNA]</scope>
    <source>
        <strain evidence="4 5">Enr10</strain>
    </source>
</reference>
<dbReference type="AlphaFoldDB" id="A0A518A9I2"/>
<protein>
    <submittedName>
        <fullName evidence="4">NADH-quinone oxidoreductase subunit M</fullName>
        <ecNumber evidence="4">1.6.5.11</ecNumber>
    </submittedName>
</protein>
<keyword evidence="5" id="KW-1185">Reference proteome</keyword>
<dbReference type="InterPro" id="IPR003918">
    <property type="entry name" value="NADH_UbQ_OxRdtase"/>
</dbReference>
<keyword evidence="2" id="KW-0472">Membrane</keyword>
<dbReference type="RefSeq" id="WP_145111169.1">
    <property type="nucleotide sequence ID" value="NZ_CP036277.1"/>
</dbReference>
<evidence type="ECO:0000313" key="5">
    <source>
        <dbReference type="Proteomes" id="UP000315647"/>
    </source>
</evidence>
<proteinExistence type="predicted"/>